<evidence type="ECO:0000313" key="4">
    <source>
        <dbReference type="Proteomes" id="UP001465426"/>
    </source>
</evidence>
<keyword evidence="1" id="KW-0812">Transmembrane</keyword>
<protein>
    <submittedName>
        <fullName evidence="3">VanZ family protein</fullName>
    </submittedName>
</protein>
<dbReference type="RefSeq" id="WP_349205287.1">
    <property type="nucleotide sequence ID" value="NZ_JBBMFN010000073.1"/>
</dbReference>
<keyword evidence="1" id="KW-1133">Transmembrane helix</keyword>
<dbReference type="EMBL" id="JBBMFN010000073">
    <property type="protein sequence ID" value="MEQ2468005.1"/>
    <property type="molecule type" value="Genomic_DNA"/>
</dbReference>
<dbReference type="InterPro" id="IPR053150">
    <property type="entry name" value="Teicoplanin_resist-assoc"/>
</dbReference>
<feature type="transmembrane region" description="Helical" evidence="1">
    <location>
        <begin position="7"/>
        <end position="27"/>
    </location>
</feature>
<dbReference type="PANTHER" id="PTHR36834">
    <property type="entry name" value="MEMBRANE PROTEIN-RELATED"/>
    <property type="match status" value="1"/>
</dbReference>
<keyword evidence="1" id="KW-0472">Membrane</keyword>
<comment type="caution">
    <text evidence="3">The sequence shown here is derived from an EMBL/GenBank/DDBJ whole genome shotgun (WGS) entry which is preliminary data.</text>
</comment>
<evidence type="ECO:0000259" key="2">
    <source>
        <dbReference type="Pfam" id="PF04892"/>
    </source>
</evidence>
<dbReference type="InterPro" id="IPR006976">
    <property type="entry name" value="VanZ-like"/>
</dbReference>
<keyword evidence="4" id="KW-1185">Reference proteome</keyword>
<dbReference type="PANTHER" id="PTHR36834:SF1">
    <property type="entry name" value="INTEGRAL MEMBRANE PROTEIN"/>
    <property type="match status" value="1"/>
</dbReference>
<feature type="domain" description="VanZ-like" evidence="2">
    <location>
        <begin position="13"/>
        <end position="143"/>
    </location>
</feature>
<feature type="transmembrane region" description="Helical" evidence="1">
    <location>
        <begin position="39"/>
        <end position="61"/>
    </location>
</feature>
<reference evidence="3 4" key="1">
    <citation type="submission" date="2024-03" db="EMBL/GenBank/DDBJ databases">
        <title>Human intestinal bacterial collection.</title>
        <authorList>
            <person name="Pauvert C."/>
            <person name="Hitch T.C.A."/>
            <person name="Clavel T."/>
        </authorList>
    </citation>
    <scope>NUCLEOTIDE SEQUENCE [LARGE SCALE GENOMIC DNA]</scope>
    <source>
        <strain evidence="3 4">CLA-SR-H024</strain>
    </source>
</reference>
<feature type="transmembrane region" description="Helical" evidence="1">
    <location>
        <begin position="73"/>
        <end position="91"/>
    </location>
</feature>
<sequence>MKKFFKIIISISFIIYLYVLAILLFFNRTGWTEITLMDYIMLSSNFVPFKTISMYIQAIFYGNMNLDIPIKNLFGNLFMFLPMGLYLPYFIKRTKQVSAFSIVFLSILFLIEFTQLLIRRGSFDIDDFILNTIGALIGFTIWKKLFKRNAMRG</sequence>
<dbReference type="Proteomes" id="UP001465426">
    <property type="component" value="Unassembled WGS sequence"/>
</dbReference>
<accession>A0ABV1F5C2</accession>
<name>A0ABV1F5C2_9BACI</name>
<evidence type="ECO:0000256" key="1">
    <source>
        <dbReference type="SAM" id="Phobius"/>
    </source>
</evidence>
<organism evidence="3 4">
    <name type="scientific">Niallia hominis</name>
    <dbReference type="NCBI Taxonomy" id="3133173"/>
    <lineage>
        <taxon>Bacteria</taxon>
        <taxon>Bacillati</taxon>
        <taxon>Bacillota</taxon>
        <taxon>Bacilli</taxon>
        <taxon>Bacillales</taxon>
        <taxon>Bacillaceae</taxon>
        <taxon>Niallia</taxon>
    </lineage>
</organism>
<feature type="transmembrane region" description="Helical" evidence="1">
    <location>
        <begin position="125"/>
        <end position="142"/>
    </location>
</feature>
<proteinExistence type="predicted"/>
<evidence type="ECO:0000313" key="3">
    <source>
        <dbReference type="EMBL" id="MEQ2468005.1"/>
    </source>
</evidence>
<gene>
    <name evidence="3" type="ORF">WMO63_20300</name>
</gene>
<feature type="transmembrane region" description="Helical" evidence="1">
    <location>
        <begin position="97"/>
        <end position="118"/>
    </location>
</feature>
<dbReference type="Pfam" id="PF04892">
    <property type="entry name" value="VanZ"/>
    <property type="match status" value="1"/>
</dbReference>